<evidence type="ECO:0000313" key="10">
    <source>
        <dbReference type="EMBL" id="UQX11498.1"/>
    </source>
</evidence>
<dbReference type="Proteomes" id="UP001056610">
    <property type="component" value="Chromosome"/>
</dbReference>
<dbReference type="Pfam" id="PF13087">
    <property type="entry name" value="AAA_12"/>
    <property type="match status" value="1"/>
</dbReference>
<dbReference type="InterPro" id="IPR038726">
    <property type="entry name" value="PDDEXK_AddAB-type"/>
</dbReference>
<organism evidence="10 11">
    <name type="scientific">Candidatus Mycobacterium methanotrophicum</name>
    <dbReference type="NCBI Taxonomy" id="2943498"/>
    <lineage>
        <taxon>Bacteria</taxon>
        <taxon>Bacillati</taxon>
        <taxon>Actinomycetota</taxon>
        <taxon>Actinomycetes</taxon>
        <taxon>Mycobacteriales</taxon>
        <taxon>Mycobacteriaceae</taxon>
        <taxon>Mycobacterium</taxon>
    </lineage>
</organism>
<keyword evidence="3" id="KW-0378">Hydrolase</keyword>
<evidence type="ECO:0000256" key="4">
    <source>
        <dbReference type="ARBA" id="ARBA00022806"/>
    </source>
</evidence>
<keyword evidence="6" id="KW-0234">DNA repair</keyword>
<dbReference type="RefSeq" id="WP_219068328.1">
    <property type="nucleotide sequence ID" value="NZ_CAJUXY010000035.1"/>
</dbReference>
<dbReference type="EMBL" id="CP097320">
    <property type="protein sequence ID" value="UQX11498.1"/>
    <property type="molecule type" value="Genomic_DNA"/>
</dbReference>
<evidence type="ECO:0000256" key="5">
    <source>
        <dbReference type="ARBA" id="ARBA00022840"/>
    </source>
</evidence>
<proteinExistence type="predicted"/>
<evidence type="ECO:0000259" key="8">
    <source>
        <dbReference type="Pfam" id="PF13087"/>
    </source>
</evidence>
<dbReference type="CDD" id="cd17934">
    <property type="entry name" value="DEXXQc_Upf1-like"/>
    <property type="match status" value="1"/>
</dbReference>
<name>A0ABY4QMH0_9MYCO</name>
<keyword evidence="2" id="KW-0227">DNA damage</keyword>
<feature type="domain" description="YprB ribonuclease H-like" evidence="9">
    <location>
        <begin position="325"/>
        <end position="505"/>
    </location>
</feature>
<dbReference type="NCBIfam" id="TIGR03491">
    <property type="entry name" value="TM0106 family RecB-like putative nuclease"/>
    <property type="match status" value="1"/>
</dbReference>
<keyword evidence="11" id="KW-1185">Reference proteome</keyword>
<accession>A0ABY4QMH0</accession>
<dbReference type="PANTHER" id="PTHR43788">
    <property type="entry name" value="DNA2/NAM7 HELICASE FAMILY MEMBER"/>
    <property type="match status" value="1"/>
</dbReference>
<feature type="domain" description="PD-(D/E)XK endonuclease-like" evidence="7">
    <location>
        <begin position="107"/>
        <end position="226"/>
    </location>
</feature>
<keyword evidence="4" id="KW-0347">Helicase</keyword>
<evidence type="ECO:0000256" key="1">
    <source>
        <dbReference type="ARBA" id="ARBA00022741"/>
    </source>
</evidence>
<protein>
    <submittedName>
        <fullName evidence="10">TM0106 family RecB-like putative nuclease</fullName>
    </submittedName>
</protein>
<evidence type="ECO:0000256" key="2">
    <source>
        <dbReference type="ARBA" id="ARBA00022763"/>
    </source>
</evidence>
<evidence type="ECO:0000256" key="6">
    <source>
        <dbReference type="ARBA" id="ARBA00023204"/>
    </source>
</evidence>
<evidence type="ECO:0000256" key="3">
    <source>
        <dbReference type="ARBA" id="ARBA00022801"/>
    </source>
</evidence>
<dbReference type="Pfam" id="PF13604">
    <property type="entry name" value="AAA_30"/>
    <property type="match status" value="1"/>
</dbReference>
<evidence type="ECO:0000313" key="11">
    <source>
        <dbReference type="Proteomes" id="UP001056610"/>
    </source>
</evidence>
<gene>
    <name evidence="10" type="ORF">M5I08_03010</name>
</gene>
<dbReference type="InterPro" id="IPR041679">
    <property type="entry name" value="DNA2/NAM7-like_C"/>
</dbReference>
<feature type="domain" description="DNA2/NAM7 helicase-like C-terminal" evidence="8">
    <location>
        <begin position="905"/>
        <end position="1087"/>
    </location>
</feature>
<evidence type="ECO:0000259" key="7">
    <source>
        <dbReference type="Pfam" id="PF12705"/>
    </source>
</evidence>
<dbReference type="InterPro" id="IPR050534">
    <property type="entry name" value="Coronavir_polyprotein_1ab"/>
</dbReference>
<dbReference type="Pfam" id="PF13482">
    <property type="entry name" value="RNase_H_2"/>
    <property type="match status" value="1"/>
</dbReference>
<reference evidence="10" key="1">
    <citation type="submission" date="2022-05" db="EMBL/GenBank/DDBJ databases">
        <title>A methanotrophic Mycobacterium dominates a cave microbial ecosystem.</title>
        <authorList>
            <person name="Van Spanning R.J.M."/>
            <person name="Guan Q."/>
            <person name="Melkonian C."/>
            <person name="Gallant J."/>
            <person name="Polerecky L."/>
            <person name="Flot J.-F."/>
            <person name="Brandt B.W."/>
            <person name="Braster M."/>
            <person name="Iturbe Espinoza P."/>
            <person name="Aerts J."/>
            <person name="Meima-Franke M."/>
            <person name="Piersma S.R."/>
            <person name="Bunduc C."/>
            <person name="Ummels R."/>
            <person name="Pain A."/>
            <person name="Fleming E.J."/>
            <person name="van der Wel N."/>
            <person name="Gherman V.D."/>
            <person name="Sarbu S.M."/>
            <person name="Bodelier P.L.E."/>
            <person name="Bitter W."/>
        </authorList>
    </citation>
    <scope>NUCLEOTIDE SEQUENCE</scope>
    <source>
        <strain evidence="10">Sulfur Cave</strain>
    </source>
</reference>
<keyword evidence="5" id="KW-0067">ATP-binding</keyword>
<sequence>MTAGHPMQRLMTPSKVTAWVDCPHYLTLRHQVDTGSLTEPEPSFGSFARLLMQKGLVHEQECRADYLRRGKSILDVSPRRDGETFSAWVKRGGNPFEDGWDVVYQMPFIHDGVRGIADFVERVADGHTVSYEAVDAKLTREAAKPGHVLQLCFYSEAIEALTGQPPPHMHIWLGSGRRETLRVNDFLPYWRRLRSQLADALVAGPTGPTVPRPCSHCEFCEFYSLCERQWRSEDSLIYVADIRQLDIAALTTAGVATLTQLAQTPDQVDGLRPERLARLADQAALQVRATSRPDEPPPFSLITPGTDTEWGHGLEKLPQPDDGDVFLDFEGDPFWRADLGLFFLFGLLERDSDGCWRYRTWWAHDQQQESTAVTELVNYLTQRREQFPDMHIFHYNHTERSELQKLTQSHGVAEAALAQLVDTGAFVDLYVVAHNSIQAGVESYGLKYVERLSDFERSHEIDRGAGAVVRYEHYMADRDQSDLDAIAAYNEDDVRATLALRNWLNEYRPAAMPWRDSYLEPPPGIPELDERVTRLHQFDPETDQYLLGDLLGYWWREWRAYIAPKMAALKEDPAEVLENPGALADLRAIGSVARVGKNGKPIIPAMRFTFPPQACDRFPRQGGAVMFVIPDAQLCYATIDRLDGEAGEVDLVWRQKLEETGYLPRVVVLNDWVDPKPKALALQAFADDMLEDRPHNAVTMSLLRRELPRFAGPRPAGGKFSDDLSDVTDWVTRLDNSYVAIQGPPGSGKTYSGAHLVHALILAGFRVGITAMSHHAIANLLDEVLAVFKANGDAERLNAVRNAGSDPTRLLGITHGGNAICAKSEFNLVAGTTWLFSSNHMQSAPVDVLLIDEAGQLSLADALAASCSAKNLILLGDPLQLAQVAQALHSDGSGKSVLQHILSTDATLSDYRGVFLSETRRMHPDVCEFISEQIYGGRLGSHSDCSRQSTVAGTGLRWLRAEHHDNTTCSAEEAELIADEIGRLIGTKWTDREGVVKPLATGDFMVVAPYNDQVHMVRGRLDSDPRTAGVPVGTVDKFQGREAAVVFFSMATSSGDDVTRGADFLFSRNRLNVAISRARCLAYLVCTGELLNSRARTVEDMRLIATLNAFVEYAQRQSSLPIGSQL</sequence>
<dbReference type="Pfam" id="PF12705">
    <property type="entry name" value="PDDEXK_1"/>
    <property type="match status" value="1"/>
</dbReference>
<dbReference type="PANTHER" id="PTHR43788:SF8">
    <property type="entry name" value="DNA-BINDING PROTEIN SMUBP-2"/>
    <property type="match status" value="1"/>
</dbReference>
<dbReference type="CDD" id="cd18808">
    <property type="entry name" value="SF1_C_Upf1"/>
    <property type="match status" value="1"/>
</dbReference>
<evidence type="ECO:0000259" key="9">
    <source>
        <dbReference type="Pfam" id="PF13482"/>
    </source>
</evidence>
<dbReference type="InterPro" id="IPR038720">
    <property type="entry name" value="YprB_RNase_H-like_dom"/>
</dbReference>
<dbReference type="InterPro" id="IPR019993">
    <property type="entry name" value="RecB_nuclease_TM0106_put"/>
</dbReference>
<keyword evidence="1" id="KW-0547">Nucleotide-binding</keyword>
<dbReference type="InterPro" id="IPR047187">
    <property type="entry name" value="SF1_C_Upf1"/>
</dbReference>